<organism evidence="8">
    <name type="scientific">anaerobic digester metagenome</name>
    <dbReference type="NCBI Taxonomy" id="1263854"/>
    <lineage>
        <taxon>unclassified sequences</taxon>
        <taxon>metagenomes</taxon>
        <taxon>ecological metagenomes</taxon>
    </lineage>
</organism>
<proteinExistence type="inferred from homology"/>
<evidence type="ECO:0000256" key="4">
    <source>
        <dbReference type="ARBA" id="ARBA00022692"/>
    </source>
</evidence>
<keyword evidence="6 7" id="KW-0472">Membrane</keyword>
<dbReference type="PANTHER" id="PTHR30188">
    <property type="entry name" value="ABC TRANSPORTER PERMEASE PROTEIN-RELATED"/>
    <property type="match status" value="1"/>
</dbReference>
<keyword evidence="3" id="KW-0813">Transport</keyword>
<dbReference type="InterPro" id="IPR030802">
    <property type="entry name" value="Permease_MalE"/>
</dbReference>
<feature type="transmembrane region" description="Helical" evidence="7">
    <location>
        <begin position="6"/>
        <end position="33"/>
    </location>
</feature>
<evidence type="ECO:0000256" key="7">
    <source>
        <dbReference type="SAM" id="Phobius"/>
    </source>
</evidence>
<reference evidence="8" key="1">
    <citation type="submission" date="2019-03" db="EMBL/GenBank/DDBJ databases">
        <authorList>
            <person name="Hao L."/>
        </authorList>
    </citation>
    <scope>NUCLEOTIDE SEQUENCE</scope>
</reference>
<dbReference type="NCBIfam" id="TIGR00056">
    <property type="entry name" value="MlaE family lipid ABC transporter permease subunit"/>
    <property type="match status" value="1"/>
</dbReference>
<dbReference type="PANTHER" id="PTHR30188:SF4">
    <property type="entry name" value="PROTEIN TRIGALACTOSYLDIACYLGLYCEROL 1, CHLOROPLASTIC"/>
    <property type="match status" value="1"/>
</dbReference>
<feature type="transmembrane region" description="Helical" evidence="7">
    <location>
        <begin position="196"/>
        <end position="219"/>
    </location>
</feature>
<feature type="transmembrane region" description="Helical" evidence="7">
    <location>
        <begin position="146"/>
        <end position="176"/>
    </location>
</feature>
<dbReference type="GO" id="GO:0043190">
    <property type="term" value="C:ATP-binding cassette (ABC) transporter complex"/>
    <property type="evidence" value="ECO:0007669"/>
    <property type="project" value="InterPro"/>
</dbReference>
<name>A0A485M7R8_9ZZZZ</name>
<protein>
    <submittedName>
        <fullName evidence="8">Putative ABC transporter permease protein RBE_1340</fullName>
    </submittedName>
</protein>
<keyword evidence="5 7" id="KW-1133">Transmembrane helix</keyword>
<comment type="subcellular location">
    <subcellularLocation>
        <location evidence="1">Membrane</location>
        <topology evidence="1">Multi-pass membrane protein</topology>
    </subcellularLocation>
</comment>
<dbReference type="Pfam" id="PF02405">
    <property type="entry name" value="MlaE"/>
    <property type="match status" value="1"/>
</dbReference>
<accession>A0A485M7R8</accession>
<dbReference type="EMBL" id="CAADRM010000154">
    <property type="protein sequence ID" value="VFU18599.1"/>
    <property type="molecule type" value="Genomic_DNA"/>
</dbReference>
<evidence type="ECO:0000313" key="8">
    <source>
        <dbReference type="EMBL" id="VFU18599.1"/>
    </source>
</evidence>
<evidence type="ECO:0000256" key="3">
    <source>
        <dbReference type="ARBA" id="ARBA00022448"/>
    </source>
</evidence>
<evidence type="ECO:0000256" key="1">
    <source>
        <dbReference type="ARBA" id="ARBA00004141"/>
    </source>
</evidence>
<dbReference type="GO" id="GO:0005548">
    <property type="term" value="F:phospholipid transporter activity"/>
    <property type="evidence" value="ECO:0007669"/>
    <property type="project" value="TreeGrafter"/>
</dbReference>
<feature type="transmembrane region" description="Helical" evidence="7">
    <location>
        <begin position="54"/>
        <end position="74"/>
    </location>
</feature>
<dbReference type="AlphaFoldDB" id="A0A485M7R8"/>
<feature type="transmembrane region" description="Helical" evidence="7">
    <location>
        <begin position="231"/>
        <end position="250"/>
    </location>
</feature>
<comment type="similarity">
    <text evidence="2">Belongs to the MlaE permease family.</text>
</comment>
<dbReference type="InterPro" id="IPR003453">
    <property type="entry name" value="ABC_MlaE_roteobac"/>
</dbReference>
<gene>
    <name evidence="8" type="ORF">SCFA_860020</name>
</gene>
<keyword evidence="4 7" id="KW-0812">Transmembrane</keyword>
<evidence type="ECO:0000256" key="6">
    <source>
        <dbReference type="ARBA" id="ARBA00023136"/>
    </source>
</evidence>
<evidence type="ECO:0000256" key="2">
    <source>
        <dbReference type="ARBA" id="ARBA00007556"/>
    </source>
</evidence>
<evidence type="ECO:0000256" key="5">
    <source>
        <dbReference type="ARBA" id="ARBA00022989"/>
    </source>
</evidence>
<sequence length="255" mass="27754">MTFFEYIGRIAIRLVEEIGSLAIFCYDFLFWLFRRPFFFRQLFKQMEFIGVRSVTVVLLTGMFTGMVGALQTHYGFSLFGAESLVGSTTALGLLRELGPVLASLMVTARAGSAMTAEIGTMRVTEQIDALTVMGVNPFQYLVNPRIIAAIIMMPMLTLVFDSIGIVGSYLVGVKFLGIDSGVFMARIVEYVDYEDLFTGLVKATCFGVILSVVGCYKGFTTTGGAEGVGKSTTSSVVISSVSILIADYFLTAAMY</sequence>